<evidence type="ECO:0000256" key="6">
    <source>
        <dbReference type="SAM" id="Phobius"/>
    </source>
</evidence>
<dbReference type="AlphaFoldDB" id="A0A1X2J0P6"/>
<dbReference type="PANTHER" id="PTHR45779:SF7">
    <property type="entry name" value="PEPTIDYLPROLYL ISOMERASE"/>
    <property type="match status" value="1"/>
</dbReference>
<keyword evidence="3 5" id="KW-0697">Rotamase</keyword>
<dbReference type="Gene3D" id="3.10.50.40">
    <property type="match status" value="1"/>
</dbReference>
<dbReference type="GO" id="GO:0005783">
    <property type="term" value="C:endoplasmic reticulum"/>
    <property type="evidence" value="ECO:0007669"/>
    <property type="project" value="TreeGrafter"/>
</dbReference>
<accession>A0A1X2J0P6</accession>
<name>A0A1X2J0P6_9FUNG</name>
<dbReference type="InterPro" id="IPR046357">
    <property type="entry name" value="PPIase_dom_sf"/>
</dbReference>
<keyword evidence="10" id="KW-1185">Reference proteome</keyword>
<keyword evidence="6" id="KW-1133">Transmembrane helix</keyword>
<reference evidence="9 10" key="1">
    <citation type="submission" date="2016-07" db="EMBL/GenBank/DDBJ databases">
        <title>Pervasive Adenine N6-methylation of Active Genes in Fungi.</title>
        <authorList>
            <consortium name="DOE Joint Genome Institute"/>
            <person name="Mondo S.J."/>
            <person name="Dannebaum R.O."/>
            <person name="Kuo R.C."/>
            <person name="Labutti K."/>
            <person name="Haridas S."/>
            <person name="Kuo A."/>
            <person name="Salamov A."/>
            <person name="Ahrendt S.R."/>
            <person name="Lipzen A."/>
            <person name="Sullivan W."/>
            <person name="Andreopoulos W.B."/>
            <person name="Clum A."/>
            <person name="Lindquist E."/>
            <person name="Daum C."/>
            <person name="Ramamoorthy G.K."/>
            <person name="Gryganskyi A."/>
            <person name="Culley D."/>
            <person name="Magnuson J.K."/>
            <person name="James T.Y."/>
            <person name="O'Malley M.A."/>
            <person name="Stajich J.E."/>
            <person name="Spatafora J.W."/>
            <person name="Visel A."/>
            <person name="Grigoriev I.V."/>
        </authorList>
    </citation>
    <scope>NUCLEOTIDE SEQUENCE [LARGE SCALE GENOMIC DNA]</scope>
    <source>
        <strain evidence="9 10">NRRL 1336</strain>
    </source>
</reference>
<dbReference type="InterPro" id="IPR001179">
    <property type="entry name" value="PPIase_FKBP_dom"/>
</dbReference>
<evidence type="ECO:0000256" key="7">
    <source>
        <dbReference type="SAM" id="SignalP"/>
    </source>
</evidence>
<evidence type="ECO:0000256" key="3">
    <source>
        <dbReference type="ARBA" id="ARBA00023110"/>
    </source>
</evidence>
<dbReference type="SUPFAM" id="SSF54534">
    <property type="entry name" value="FKBP-like"/>
    <property type="match status" value="1"/>
</dbReference>
<evidence type="ECO:0000256" key="1">
    <source>
        <dbReference type="ARBA" id="ARBA00000971"/>
    </source>
</evidence>
<dbReference type="InterPro" id="IPR044609">
    <property type="entry name" value="FKBP2/11"/>
</dbReference>
<organism evidence="9 10">
    <name type="scientific">Absidia repens</name>
    <dbReference type="NCBI Taxonomy" id="90262"/>
    <lineage>
        <taxon>Eukaryota</taxon>
        <taxon>Fungi</taxon>
        <taxon>Fungi incertae sedis</taxon>
        <taxon>Mucoromycota</taxon>
        <taxon>Mucoromycotina</taxon>
        <taxon>Mucoromycetes</taxon>
        <taxon>Mucorales</taxon>
        <taxon>Cunninghamellaceae</taxon>
        <taxon>Absidia</taxon>
    </lineage>
</organism>
<dbReference type="STRING" id="90262.A0A1X2J0P6"/>
<comment type="catalytic activity">
    <reaction evidence="1 5">
        <text>[protein]-peptidylproline (omega=180) = [protein]-peptidylproline (omega=0)</text>
        <dbReference type="Rhea" id="RHEA:16237"/>
        <dbReference type="Rhea" id="RHEA-COMP:10747"/>
        <dbReference type="Rhea" id="RHEA-COMP:10748"/>
        <dbReference type="ChEBI" id="CHEBI:83833"/>
        <dbReference type="ChEBI" id="CHEBI:83834"/>
        <dbReference type="EC" id="5.2.1.8"/>
    </reaction>
</comment>
<dbReference type="EC" id="5.2.1.8" evidence="2 5"/>
<evidence type="ECO:0000313" key="9">
    <source>
        <dbReference type="EMBL" id="ORZ25402.1"/>
    </source>
</evidence>
<keyword evidence="7" id="KW-0732">Signal</keyword>
<dbReference type="OrthoDB" id="1902587at2759"/>
<feature type="domain" description="PPIase FKBP-type" evidence="8">
    <location>
        <begin position="47"/>
        <end position="136"/>
    </location>
</feature>
<feature type="transmembrane region" description="Helical" evidence="6">
    <location>
        <begin position="153"/>
        <end position="171"/>
    </location>
</feature>
<feature type="signal peptide" evidence="7">
    <location>
        <begin position="1"/>
        <end position="17"/>
    </location>
</feature>
<protein>
    <recommendedName>
        <fullName evidence="2 5">peptidylprolyl isomerase</fullName>
        <ecNumber evidence="2 5">5.2.1.8</ecNumber>
    </recommendedName>
</protein>
<evidence type="ECO:0000256" key="5">
    <source>
        <dbReference type="PROSITE-ProRule" id="PRU00277"/>
    </source>
</evidence>
<proteinExistence type="predicted"/>
<dbReference type="Pfam" id="PF00254">
    <property type="entry name" value="FKBP_C"/>
    <property type="match status" value="1"/>
</dbReference>
<dbReference type="FunFam" id="3.10.50.40:FF:000006">
    <property type="entry name" value="Peptidyl-prolyl cis-trans isomerase"/>
    <property type="match status" value="1"/>
</dbReference>
<dbReference type="PROSITE" id="PS50059">
    <property type="entry name" value="FKBP_PPIASE"/>
    <property type="match status" value="1"/>
</dbReference>
<gene>
    <name evidence="9" type="ORF">BCR42DRAFT_340451</name>
</gene>
<keyword evidence="4 5" id="KW-0413">Isomerase</keyword>
<sequence>MRVLPLLLAGFAVLVSGDVAKAPVTELQIDVEHEVPEELCTQKSRDGDKLYMHYTGTLYDTGAKFDSSVDRNQPFDFVLGSRRVIPGWELGLKNMCIGEKRRLTIPSKMAYGDRGVGRIIPGGATLVFDVELLDIKSNRQIVDQYEQFQPSSFIVYGGIVIALIAVLYLCVRKVDTPAKKPVVEVSKSTTD</sequence>
<evidence type="ECO:0000256" key="2">
    <source>
        <dbReference type="ARBA" id="ARBA00013194"/>
    </source>
</evidence>
<evidence type="ECO:0000256" key="4">
    <source>
        <dbReference type="ARBA" id="ARBA00023235"/>
    </source>
</evidence>
<dbReference type="EMBL" id="MCGE01000001">
    <property type="protein sequence ID" value="ORZ25402.1"/>
    <property type="molecule type" value="Genomic_DNA"/>
</dbReference>
<dbReference type="Proteomes" id="UP000193560">
    <property type="component" value="Unassembled WGS sequence"/>
</dbReference>
<comment type="caution">
    <text evidence="9">The sequence shown here is derived from an EMBL/GenBank/DDBJ whole genome shotgun (WGS) entry which is preliminary data.</text>
</comment>
<dbReference type="GO" id="GO:0003755">
    <property type="term" value="F:peptidyl-prolyl cis-trans isomerase activity"/>
    <property type="evidence" value="ECO:0007669"/>
    <property type="project" value="UniProtKB-KW"/>
</dbReference>
<dbReference type="PANTHER" id="PTHR45779">
    <property type="entry name" value="PEPTIDYLPROLYL ISOMERASE"/>
    <property type="match status" value="1"/>
</dbReference>
<evidence type="ECO:0000313" key="10">
    <source>
        <dbReference type="Proteomes" id="UP000193560"/>
    </source>
</evidence>
<evidence type="ECO:0000259" key="8">
    <source>
        <dbReference type="PROSITE" id="PS50059"/>
    </source>
</evidence>
<keyword evidence="6" id="KW-0472">Membrane</keyword>
<keyword evidence="6" id="KW-0812">Transmembrane</keyword>
<feature type="chain" id="PRO_5013276171" description="peptidylprolyl isomerase" evidence="7">
    <location>
        <begin position="18"/>
        <end position="191"/>
    </location>
</feature>